<organism evidence="1">
    <name type="scientific">Anguilla anguilla</name>
    <name type="common">European freshwater eel</name>
    <name type="synonym">Muraena anguilla</name>
    <dbReference type="NCBI Taxonomy" id="7936"/>
    <lineage>
        <taxon>Eukaryota</taxon>
        <taxon>Metazoa</taxon>
        <taxon>Chordata</taxon>
        <taxon>Craniata</taxon>
        <taxon>Vertebrata</taxon>
        <taxon>Euteleostomi</taxon>
        <taxon>Actinopterygii</taxon>
        <taxon>Neopterygii</taxon>
        <taxon>Teleostei</taxon>
        <taxon>Anguilliformes</taxon>
        <taxon>Anguillidae</taxon>
        <taxon>Anguilla</taxon>
    </lineage>
</organism>
<reference evidence="1" key="1">
    <citation type="submission" date="2014-11" db="EMBL/GenBank/DDBJ databases">
        <authorList>
            <person name="Amaro Gonzalez C."/>
        </authorList>
    </citation>
    <scope>NUCLEOTIDE SEQUENCE</scope>
</reference>
<dbReference type="EMBL" id="GBXM01033768">
    <property type="protein sequence ID" value="JAH74809.1"/>
    <property type="molecule type" value="Transcribed_RNA"/>
</dbReference>
<reference evidence="1" key="2">
    <citation type="journal article" date="2015" name="Fish Shellfish Immunol.">
        <title>Early steps in the European eel (Anguilla anguilla)-Vibrio vulnificus interaction in the gills: Role of the RtxA13 toxin.</title>
        <authorList>
            <person name="Callol A."/>
            <person name="Pajuelo D."/>
            <person name="Ebbesson L."/>
            <person name="Teles M."/>
            <person name="MacKenzie S."/>
            <person name="Amaro C."/>
        </authorList>
    </citation>
    <scope>NUCLEOTIDE SEQUENCE</scope>
</reference>
<proteinExistence type="predicted"/>
<evidence type="ECO:0000313" key="1">
    <source>
        <dbReference type="EMBL" id="JAH74809.1"/>
    </source>
</evidence>
<protein>
    <submittedName>
        <fullName evidence="1">Uncharacterized protein</fullName>
    </submittedName>
</protein>
<name>A0A0E9V9N6_ANGAN</name>
<dbReference type="AlphaFoldDB" id="A0A0E9V9N6"/>
<sequence length="23" mass="2812">MIHTFVWMLTTRYEACALYFNNS</sequence>
<accession>A0A0E9V9N6</accession>